<dbReference type="InterPro" id="IPR006543">
    <property type="entry name" value="Histidinol-phos"/>
</dbReference>
<dbReference type="PANTHER" id="PTHR42891">
    <property type="entry name" value="D-GLYCERO-BETA-D-MANNO-HEPTOSE-1,7-BISPHOSPHATE 7-PHOSPHATASE"/>
    <property type="match status" value="1"/>
</dbReference>
<dbReference type="STRING" id="477690.SAMN05216474_0646"/>
<feature type="active site" description="Proton donor" evidence="8">
    <location>
        <position position="13"/>
    </location>
</feature>
<comment type="similarity">
    <text evidence="7">Belongs to the gmhB family.</text>
</comment>
<dbReference type="InterPro" id="IPR006549">
    <property type="entry name" value="HAD-SF_hydro_IIIA"/>
</dbReference>
<dbReference type="OrthoDB" id="9813880at2"/>
<evidence type="ECO:0000256" key="3">
    <source>
        <dbReference type="ARBA" id="ARBA00022723"/>
    </source>
</evidence>
<keyword evidence="5 7" id="KW-0119">Carbohydrate metabolism</keyword>
<dbReference type="InterPro" id="IPR023214">
    <property type="entry name" value="HAD_sf"/>
</dbReference>
<dbReference type="GO" id="GO:0005975">
    <property type="term" value="P:carbohydrate metabolic process"/>
    <property type="evidence" value="ECO:0007669"/>
    <property type="project" value="InterPro"/>
</dbReference>
<dbReference type="AlphaFoldDB" id="A0A1I6Y4U0"/>
<evidence type="ECO:0000256" key="8">
    <source>
        <dbReference type="PIRSR" id="PIRSR004682-1"/>
    </source>
</evidence>
<gene>
    <name evidence="11" type="ORF">SAMN05216474_0646</name>
</gene>
<evidence type="ECO:0000256" key="7">
    <source>
        <dbReference type="PIRNR" id="PIRNR004682"/>
    </source>
</evidence>
<keyword evidence="4 7" id="KW-0378">Hydrolase</keyword>
<comment type="cofactor">
    <cofactor evidence="10">
        <name>Mg(2+)</name>
        <dbReference type="ChEBI" id="CHEBI:18420"/>
    </cofactor>
</comment>
<evidence type="ECO:0000256" key="1">
    <source>
        <dbReference type="ARBA" id="ARBA00004496"/>
    </source>
</evidence>
<dbReference type="EC" id="3.1.3.-" evidence="7"/>
<comment type="subcellular location">
    <subcellularLocation>
        <location evidence="1 7">Cytoplasm</location>
    </subcellularLocation>
</comment>
<keyword evidence="3 10" id="KW-0479">Metal-binding</keyword>
<dbReference type="Gene3D" id="3.40.50.1000">
    <property type="entry name" value="HAD superfamily/HAD-like"/>
    <property type="match status" value="1"/>
</dbReference>
<name>A0A1I6Y4U0_9FLAO</name>
<proteinExistence type="inferred from homology"/>
<sequence>MITCSKDWTLFLDRDGVINQRNFDGYIEKPEDFFFEEGALEALLAFSQLFQRVVVVTNQQGVGKGIMTARNLSEVHTYMLEEVEKAGAKIDHVFYSADLKTQENNSRKPNPTMGYWAQEMFPEIDFKKSIMVGDTNGDIQFGKKLGMTTVLIKSKEEVSEQADFEFNSLLELAKNIQHNA</sequence>
<accession>A0A1I6Y4U0</accession>
<dbReference type="PANTHER" id="PTHR42891:SF1">
    <property type="entry name" value="D-GLYCERO-BETA-D-MANNO-HEPTOSE-1,7-BISPHOSPHATE 7-PHOSPHATASE"/>
    <property type="match status" value="1"/>
</dbReference>
<dbReference type="RefSeq" id="WP_090246253.1">
    <property type="nucleotide sequence ID" value="NZ_FPAS01000001.1"/>
</dbReference>
<dbReference type="EMBL" id="FPAS01000001">
    <property type="protein sequence ID" value="SFT45251.1"/>
    <property type="molecule type" value="Genomic_DNA"/>
</dbReference>
<feature type="site" description="Contributes to substrate recognition" evidence="9">
    <location>
        <position position="107"/>
    </location>
</feature>
<feature type="binding site" evidence="10">
    <location>
        <position position="15"/>
    </location>
    <ligand>
        <name>Mg(2+)</name>
        <dbReference type="ChEBI" id="CHEBI:18420"/>
    </ligand>
</feature>
<dbReference type="NCBIfam" id="TIGR01662">
    <property type="entry name" value="HAD-SF-IIIA"/>
    <property type="match status" value="1"/>
</dbReference>
<feature type="binding site" evidence="10">
    <location>
        <position position="134"/>
    </location>
    <ligand>
        <name>Mg(2+)</name>
        <dbReference type="ChEBI" id="CHEBI:18420"/>
    </ligand>
</feature>
<keyword evidence="11" id="KW-0808">Transferase</keyword>
<evidence type="ECO:0000313" key="12">
    <source>
        <dbReference type="Proteomes" id="UP000236454"/>
    </source>
</evidence>
<protein>
    <recommendedName>
        <fullName evidence="6 7">D,D-heptose 1,7-bisphosphate phosphatase</fullName>
        <ecNumber evidence="7">3.1.3.-</ecNumber>
    </recommendedName>
</protein>
<dbReference type="Pfam" id="PF13242">
    <property type="entry name" value="Hydrolase_like"/>
    <property type="match status" value="1"/>
</dbReference>
<dbReference type="Proteomes" id="UP000236454">
    <property type="component" value="Unassembled WGS sequence"/>
</dbReference>
<dbReference type="InterPro" id="IPR004446">
    <property type="entry name" value="Heptose_bisP_phosphatase"/>
</dbReference>
<evidence type="ECO:0000256" key="6">
    <source>
        <dbReference type="ARBA" id="ARBA00031828"/>
    </source>
</evidence>
<feature type="site" description="Stabilizes the phosphoryl group" evidence="9">
    <location>
        <position position="108"/>
    </location>
</feature>
<organism evidence="11 12">
    <name type="scientific">Lishizhenia tianjinensis</name>
    <dbReference type="NCBI Taxonomy" id="477690"/>
    <lineage>
        <taxon>Bacteria</taxon>
        <taxon>Pseudomonadati</taxon>
        <taxon>Bacteroidota</taxon>
        <taxon>Flavobacteriia</taxon>
        <taxon>Flavobacteriales</taxon>
        <taxon>Crocinitomicaceae</taxon>
        <taxon>Lishizhenia</taxon>
    </lineage>
</organism>
<dbReference type="InterPro" id="IPR036412">
    <property type="entry name" value="HAD-like_sf"/>
</dbReference>
<dbReference type="GO" id="GO:0016779">
    <property type="term" value="F:nucleotidyltransferase activity"/>
    <property type="evidence" value="ECO:0007669"/>
    <property type="project" value="UniProtKB-KW"/>
</dbReference>
<feature type="binding site" evidence="10">
    <location>
        <position position="13"/>
    </location>
    <ligand>
        <name>Mg(2+)</name>
        <dbReference type="ChEBI" id="CHEBI:18420"/>
    </ligand>
</feature>
<reference evidence="11 12" key="1">
    <citation type="submission" date="2016-10" db="EMBL/GenBank/DDBJ databases">
        <authorList>
            <person name="de Groot N.N."/>
        </authorList>
    </citation>
    <scope>NUCLEOTIDE SEQUENCE [LARGE SCALE GENOMIC DNA]</scope>
    <source>
        <strain evidence="11 12">CGMCC 1.7005</strain>
    </source>
</reference>
<dbReference type="PIRSF" id="PIRSF004682">
    <property type="entry name" value="GmhB"/>
    <property type="match status" value="1"/>
</dbReference>
<dbReference type="SUPFAM" id="SSF56784">
    <property type="entry name" value="HAD-like"/>
    <property type="match status" value="1"/>
</dbReference>
<keyword evidence="10" id="KW-0460">Magnesium</keyword>
<dbReference type="NCBIfam" id="TIGR01656">
    <property type="entry name" value="Histidinol-ppas"/>
    <property type="match status" value="1"/>
</dbReference>
<keyword evidence="11" id="KW-0548">Nucleotidyltransferase</keyword>
<keyword evidence="12" id="KW-1185">Reference proteome</keyword>
<feature type="site" description="Stabilizes the phosphoryl group" evidence="9">
    <location>
        <position position="57"/>
    </location>
</feature>
<evidence type="ECO:0000256" key="5">
    <source>
        <dbReference type="ARBA" id="ARBA00023277"/>
    </source>
</evidence>
<dbReference type="GO" id="GO:0016791">
    <property type="term" value="F:phosphatase activity"/>
    <property type="evidence" value="ECO:0007669"/>
    <property type="project" value="InterPro"/>
</dbReference>
<dbReference type="GO" id="GO:0046872">
    <property type="term" value="F:metal ion binding"/>
    <property type="evidence" value="ECO:0007669"/>
    <property type="project" value="UniProtKB-KW"/>
</dbReference>
<keyword evidence="2 7" id="KW-0963">Cytoplasm</keyword>
<dbReference type="GO" id="GO:0005737">
    <property type="term" value="C:cytoplasm"/>
    <property type="evidence" value="ECO:0007669"/>
    <property type="project" value="UniProtKB-SubCell"/>
</dbReference>
<evidence type="ECO:0000256" key="2">
    <source>
        <dbReference type="ARBA" id="ARBA00022490"/>
    </source>
</evidence>
<feature type="active site" description="Proton donor" evidence="8">
    <location>
        <position position="15"/>
    </location>
</feature>
<evidence type="ECO:0000313" key="11">
    <source>
        <dbReference type="EMBL" id="SFT45251.1"/>
    </source>
</evidence>
<evidence type="ECO:0000256" key="4">
    <source>
        <dbReference type="ARBA" id="ARBA00022801"/>
    </source>
</evidence>
<evidence type="ECO:0000256" key="10">
    <source>
        <dbReference type="PIRSR" id="PIRSR004682-4"/>
    </source>
</evidence>
<evidence type="ECO:0000256" key="9">
    <source>
        <dbReference type="PIRSR" id="PIRSR004682-3"/>
    </source>
</evidence>